<evidence type="ECO:0000256" key="2">
    <source>
        <dbReference type="ARBA" id="ARBA00012251"/>
    </source>
</evidence>
<name>A0AAV9P7P7_9PEZI</name>
<keyword evidence="7" id="KW-0833">Ubl conjugation pathway</keyword>
<evidence type="ECO:0000259" key="10">
    <source>
        <dbReference type="PROSITE" id="PS51873"/>
    </source>
</evidence>
<evidence type="ECO:0000313" key="12">
    <source>
        <dbReference type="Proteomes" id="UP001337655"/>
    </source>
</evidence>
<accession>A0AAV9P7P7</accession>
<dbReference type="AlphaFoldDB" id="A0AAV9P7P7"/>
<dbReference type="EMBL" id="JAVRRT010000011">
    <property type="protein sequence ID" value="KAK5167619.1"/>
    <property type="molecule type" value="Genomic_DNA"/>
</dbReference>
<dbReference type="SUPFAM" id="SSF57850">
    <property type="entry name" value="RING/U-box"/>
    <property type="match status" value="1"/>
</dbReference>
<dbReference type="GeneID" id="89928654"/>
<dbReference type="RefSeq" id="XP_064657325.1">
    <property type="nucleotide sequence ID" value="XM_064804555.1"/>
</dbReference>
<keyword evidence="12" id="KW-1185">Reference proteome</keyword>
<comment type="catalytic activity">
    <reaction evidence="1">
        <text>[E2 ubiquitin-conjugating enzyme]-S-ubiquitinyl-L-cysteine + [acceptor protein]-L-lysine = [E2 ubiquitin-conjugating enzyme]-L-cysteine + [acceptor protein]-N(6)-ubiquitinyl-L-lysine.</text>
        <dbReference type="EC" id="2.3.2.31"/>
    </reaction>
</comment>
<feature type="domain" description="RING-type" evidence="10">
    <location>
        <begin position="7"/>
        <end position="220"/>
    </location>
</feature>
<gene>
    <name evidence="11" type="ORF">LTR77_007318</name>
</gene>
<evidence type="ECO:0000313" key="11">
    <source>
        <dbReference type="EMBL" id="KAK5167619.1"/>
    </source>
</evidence>
<dbReference type="GO" id="GO:0016567">
    <property type="term" value="P:protein ubiquitination"/>
    <property type="evidence" value="ECO:0007669"/>
    <property type="project" value="InterPro"/>
</dbReference>
<evidence type="ECO:0000256" key="7">
    <source>
        <dbReference type="ARBA" id="ARBA00022786"/>
    </source>
</evidence>
<dbReference type="GO" id="GO:0061630">
    <property type="term" value="F:ubiquitin protein ligase activity"/>
    <property type="evidence" value="ECO:0007669"/>
    <property type="project" value="UniProtKB-EC"/>
</dbReference>
<keyword evidence="6" id="KW-0863">Zinc-finger</keyword>
<evidence type="ECO:0000256" key="8">
    <source>
        <dbReference type="ARBA" id="ARBA00022833"/>
    </source>
</evidence>
<comment type="caution">
    <text evidence="11">The sequence shown here is derived from an EMBL/GenBank/DDBJ whole genome shotgun (WGS) entry which is preliminary data.</text>
</comment>
<dbReference type="PROSITE" id="PS51873">
    <property type="entry name" value="TRIAD"/>
    <property type="match status" value="1"/>
</dbReference>
<evidence type="ECO:0000256" key="3">
    <source>
        <dbReference type="ARBA" id="ARBA00022679"/>
    </source>
</evidence>
<evidence type="ECO:0000256" key="1">
    <source>
        <dbReference type="ARBA" id="ARBA00001798"/>
    </source>
</evidence>
<dbReference type="EC" id="2.3.2.31" evidence="2"/>
<reference evidence="11 12" key="1">
    <citation type="submission" date="2023-08" db="EMBL/GenBank/DDBJ databases">
        <title>Black Yeasts Isolated from many extreme environments.</title>
        <authorList>
            <person name="Coleine C."/>
            <person name="Stajich J.E."/>
            <person name="Selbmann L."/>
        </authorList>
    </citation>
    <scope>NUCLEOTIDE SEQUENCE [LARGE SCALE GENOMIC DNA]</scope>
    <source>
        <strain evidence="11 12">CCFEE 5935</strain>
    </source>
</reference>
<feature type="region of interest" description="Disordered" evidence="9">
    <location>
        <begin position="498"/>
        <end position="518"/>
    </location>
</feature>
<sequence>MPPPQAVPFTCALCLTPQAGRPHHLASSPLCHTCILHHIIPQFESALKYESGYPVKWSASIELHPQDFAQHFPSKQAYRTFAKAWEKRVREYETPVKLRVYCGDCETFVRKHAAEYDDYLESTGYCGECKMVVCGWCGDPGHDVGDCLDDAALGEGEDPIAKLPGNKRCPNEECGAPMFLHDGCNDCRCVVCKQSFCWVCMVKDPERGHWAAGNSCPRFGKVGDRRAIFDDYGLNAPLVGNGWYMEDRWVEEDVPGLEEHLWGINHDEVDRMMGDLGVAREQPTAPEVRLAPATHHAAAQTVAETVAANLPRELLAALPEGIPAAGQQLKGIAEDDEQLEPFLELVRERFAAEAREEQDAAGADNEVMQQLSHEEEDGPGVLTFGEDAWALRIAEFAMEGDIEPVLGAGQDQVDEMSALELESVEGSDWDKESDEDGHEEGLSEHEFITADESGSAEHEVGEGSNDRHVHTIIHTIILQATDDDFQTTLEAAHQDFINAPRRSPNNPSQTPTAAAPEAIMETTRERARQQAREHMERQVSEARARFRAQLQTRANLAGLAAEGLRLTAEIEGGIARRLDEFGRRTQGHGGVD</sequence>
<dbReference type="CDD" id="cd20336">
    <property type="entry name" value="Rcat_RBR"/>
    <property type="match status" value="1"/>
</dbReference>
<dbReference type="InterPro" id="IPR031127">
    <property type="entry name" value="E3_UB_ligase_RBR"/>
</dbReference>
<keyword evidence="8" id="KW-0862">Zinc</keyword>
<dbReference type="InterPro" id="IPR002867">
    <property type="entry name" value="IBR_dom"/>
</dbReference>
<evidence type="ECO:0000256" key="9">
    <source>
        <dbReference type="SAM" id="MobiDB-lite"/>
    </source>
</evidence>
<keyword evidence="3" id="KW-0808">Transferase</keyword>
<keyword evidence="5" id="KW-0677">Repeat</keyword>
<evidence type="ECO:0000256" key="4">
    <source>
        <dbReference type="ARBA" id="ARBA00022723"/>
    </source>
</evidence>
<feature type="compositionally biased region" description="Polar residues" evidence="9">
    <location>
        <begin position="503"/>
        <end position="512"/>
    </location>
</feature>
<evidence type="ECO:0000256" key="5">
    <source>
        <dbReference type="ARBA" id="ARBA00022737"/>
    </source>
</evidence>
<dbReference type="PANTHER" id="PTHR11685">
    <property type="entry name" value="RBR FAMILY RING FINGER AND IBR DOMAIN-CONTAINING"/>
    <property type="match status" value="1"/>
</dbReference>
<dbReference type="Gene3D" id="1.20.120.1750">
    <property type="match status" value="1"/>
</dbReference>
<dbReference type="Pfam" id="PF01485">
    <property type="entry name" value="IBR"/>
    <property type="match status" value="1"/>
</dbReference>
<proteinExistence type="predicted"/>
<dbReference type="Proteomes" id="UP001337655">
    <property type="component" value="Unassembled WGS sequence"/>
</dbReference>
<dbReference type="InterPro" id="IPR044066">
    <property type="entry name" value="TRIAD_supradom"/>
</dbReference>
<protein>
    <recommendedName>
        <fullName evidence="2">RBR-type E3 ubiquitin transferase</fullName>
        <ecNumber evidence="2">2.3.2.31</ecNumber>
    </recommendedName>
</protein>
<keyword evidence="4" id="KW-0479">Metal-binding</keyword>
<feature type="compositionally biased region" description="Acidic residues" evidence="9">
    <location>
        <begin position="422"/>
        <end position="438"/>
    </location>
</feature>
<organism evidence="11 12">
    <name type="scientific">Saxophila tyrrhenica</name>
    <dbReference type="NCBI Taxonomy" id="1690608"/>
    <lineage>
        <taxon>Eukaryota</taxon>
        <taxon>Fungi</taxon>
        <taxon>Dikarya</taxon>
        <taxon>Ascomycota</taxon>
        <taxon>Pezizomycotina</taxon>
        <taxon>Dothideomycetes</taxon>
        <taxon>Dothideomycetidae</taxon>
        <taxon>Mycosphaerellales</taxon>
        <taxon>Extremaceae</taxon>
        <taxon>Saxophila</taxon>
    </lineage>
</organism>
<feature type="region of interest" description="Disordered" evidence="9">
    <location>
        <begin position="422"/>
        <end position="442"/>
    </location>
</feature>
<evidence type="ECO:0000256" key="6">
    <source>
        <dbReference type="ARBA" id="ARBA00022771"/>
    </source>
</evidence>
<dbReference type="GO" id="GO:0008270">
    <property type="term" value="F:zinc ion binding"/>
    <property type="evidence" value="ECO:0007669"/>
    <property type="project" value="UniProtKB-KW"/>
</dbReference>